<evidence type="ECO:0008006" key="4">
    <source>
        <dbReference type="Google" id="ProtNLM"/>
    </source>
</evidence>
<dbReference type="RefSeq" id="WP_132974873.1">
    <property type="nucleotide sequence ID" value="NZ_SMAO01000001.1"/>
</dbReference>
<dbReference type="PROSITE" id="PS51257">
    <property type="entry name" value="PROKAR_LIPOPROTEIN"/>
    <property type="match status" value="1"/>
</dbReference>
<protein>
    <recommendedName>
        <fullName evidence="4">DUF4136 domain-containing protein</fullName>
    </recommendedName>
</protein>
<evidence type="ECO:0000313" key="3">
    <source>
        <dbReference type="Proteomes" id="UP000295717"/>
    </source>
</evidence>
<comment type="caution">
    <text evidence="2">The sequence shown here is derived from an EMBL/GenBank/DDBJ whole genome shotgun (WGS) entry which is preliminary data.</text>
</comment>
<organism evidence="2 3">
    <name type="scientific">Thiobaca trueperi</name>
    <dbReference type="NCBI Taxonomy" id="127458"/>
    <lineage>
        <taxon>Bacteria</taxon>
        <taxon>Pseudomonadati</taxon>
        <taxon>Pseudomonadota</taxon>
        <taxon>Gammaproteobacteria</taxon>
        <taxon>Chromatiales</taxon>
        <taxon>Chromatiaceae</taxon>
        <taxon>Thiobaca</taxon>
    </lineage>
</organism>
<dbReference type="EMBL" id="SMAO01000001">
    <property type="protein sequence ID" value="TCT23767.1"/>
    <property type="molecule type" value="Genomic_DNA"/>
</dbReference>
<evidence type="ECO:0000256" key="1">
    <source>
        <dbReference type="SAM" id="SignalP"/>
    </source>
</evidence>
<dbReference type="Proteomes" id="UP000295717">
    <property type="component" value="Unassembled WGS sequence"/>
</dbReference>
<feature type="chain" id="PRO_5020910315" description="DUF4136 domain-containing protein" evidence="1">
    <location>
        <begin position="22"/>
        <end position="217"/>
    </location>
</feature>
<dbReference type="AlphaFoldDB" id="A0A4R3N5P6"/>
<keyword evidence="3" id="KW-1185">Reference proteome</keyword>
<evidence type="ECO:0000313" key="2">
    <source>
        <dbReference type="EMBL" id="TCT23767.1"/>
    </source>
</evidence>
<accession>A0A4R3N5P6</accession>
<feature type="signal peptide" evidence="1">
    <location>
        <begin position="1"/>
        <end position="21"/>
    </location>
</feature>
<gene>
    <name evidence="2" type="ORF">EDC35_10180</name>
</gene>
<name>A0A4R3N5P6_9GAMM</name>
<dbReference type="OrthoDB" id="6078026at2"/>
<sequence length="217" mass="23622">MPPALRAAVVGVLALLTTACATQPRVTSVWTDPGAQPTQYRTLVVFGIATKTTVRRAYEDNFATALTAAGVSARPSHTLVSEKSLRRTAQIKRALSGADADALIVTHLIPEAAQSTEPAARATSIPDTYRRFDRYYNQVYSDVARPDYYTGYQSLRLETNLYDAQRETLVWSGRSQPLDPNSEQTISQVIADVIAQLRRDGLLAGAVTKKASSGSFE</sequence>
<keyword evidence="1" id="KW-0732">Signal</keyword>
<reference evidence="2 3" key="1">
    <citation type="submission" date="2019-03" db="EMBL/GenBank/DDBJ databases">
        <title>Genomic Encyclopedia of Type Strains, Phase IV (KMG-IV): sequencing the most valuable type-strain genomes for metagenomic binning, comparative biology and taxonomic classification.</title>
        <authorList>
            <person name="Goeker M."/>
        </authorList>
    </citation>
    <scope>NUCLEOTIDE SEQUENCE [LARGE SCALE GENOMIC DNA]</scope>
    <source>
        <strain evidence="2 3">DSM 13587</strain>
    </source>
</reference>
<proteinExistence type="predicted"/>